<gene>
    <name evidence="12" type="ORF">GCM10022292_23470</name>
</gene>
<keyword evidence="4" id="KW-0808">Transferase</keyword>
<dbReference type="InterPro" id="IPR036890">
    <property type="entry name" value="HATPase_C_sf"/>
</dbReference>
<keyword evidence="10" id="KW-1133">Transmembrane helix</keyword>
<keyword evidence="8" id="KW-0902">Two-component regulatory system</keyword>
<evidence type="ECO:0000256" key="8">
    <source>
        <dbReference type="ARBA" id="ARBA00023012"/>
    </source>
</evidence>
<evidence type="ECO:0000259" key="11">
    <source>
        <dbReference type="PROSITE" id="PS50109"/>
    </source>
</evidence>
<dbReference type="EMBL" id="BAABCB010000020">
    <property type="protein sequence ID" value="GAA4244521.1"/>
    <property type="molecule type" value="Genomic_DNA"/>
</dbReference>
<evidence type="ECO:0000256" key="2">
    <source>
        <dbReference type="ARBA" id="ARBA00012438"/>
    </source>
</evidence>
<keyword evidence="13" id="KW-1185">Reference proteome</keyword>
<feature type="coiled-coil region" evidence="9">
    <location>
        <begin position="298"/>
        <end position="325"/>
    </location>
</feature>
<dbReference type="InterPro" id="IPR011712">
    <property type="entry name" value="Sig_transdc_His_kin_sub3_dim/P"/>
</dbReference>
<evidence type="ECO:0000256" key="6">
    <source>
        <dbReference type="ARBA" id="ARBA00022777"/>
    </source>
</evidence>
<keyword evidence="3" id="KW-0597">Phosphoprotein</keyword>
<accession>A0ABP8CX86</accession>
<reference evidence="13" key="1">
    <citation type="journal article" date="2019" name="Int. J. Syst. Evol. Microbiol.">
        <title>The Global Catalogue of Microorganisms (GCM) 10K type strain sequencing project: providing services to taxonomists for standard genome sequencing and annotation.</title>
        <authorList>
            <consortium name="The Broad Institute Genomics Platform"/>
            <consortium name="The Broad Institute Genome Sequencing Center for Infectious Disease"/>
            <person name="Wu L."/>
            <person name="Ma J."/>
        </authorList>
    </citation>
    <scope>NUCLEOTIDE SEQUENCE [LARGE SCALE GENOMIC DNA]</scope>
    <source>
        <strain evidence="13">JCM 17633</strain>
    </source>
</reference>
<evidence type="ECO:0000256" key="10">
    <source>
        <dbReference type="SAM" id="Phobius"/>
    </source>
</evidence>
<organism evidence="12 13">
    <name type="scientific">Winogradskyella damuponensis</name>
    <dbReference type="NCBI Taxonomy" id="943939"/>
    <lineage>
        <taxon>Bacteria</taxon>
        <taxon>Pseudomonadati</taxon>
        <taxon>Bacteroidota</taxon>
        <taxon>Flavobacteriia</taxon>
        <taxon>Flavobacteriales</taxon>
        <taxon>Flavobacteriaceae</taxon>
        <taxon>Winogradskyella</taxon>
    </lineage>
</organism>
<dbReference type="EC" id="2.7.13.3" evidence="2"/>
<keyword evidence="5" id="KW-0547">Nucleotide-binding</keyword>
<evidence type="ECO:0000256" key="7">
    <source>
        <dbReference type="ARBA" id="ARBA00022840"/>
    </source>
</evidence>
<protein>
    <recommendedName>
        <fullName evidence="2">histidine kinase</fullName>
        <ecNumber evidence="2">2.7.13.3</ecNumber>
    </recommendedName>
</protein>
<evidence type="ECO:0000256" key="5">
    <source>
        <dbReference type="ARBA" id="ARBA00022741"/>
    </source>
</evidence>
<evidence type="ECO:0000256" key="9">
    <source>
        <dbReference type="SAM" id="Coils"/>
    </source>
</evidence>
<dbReference type="Proteomes" id="UP001501682">
    <property type="component" value="Unassembled WGS sequence"/>
</dbReference>
<evidence type="ECO:0000313" key="13">
    <source>
        <dbReference type="Proteomes" id="UP001501682"/>
    </source>
</evidence>
<feature type="transmembrane region" description="Helical" evidence="10">
    <location>
        <begin position="343"/>
        <end position="364"/>
    </location>
</feature>
<feature type="domain" description="Histidine kinase" evidence="11">
    <location>
        <begin position="410"/>
        <end position="598"/>
    </location>
</feature>
<keyword evidence="7" id="KW-0067">ATP-binding</keyword>
<evidence type="ECO:0000256" key="1">
    <source>
        <dbReference type="ARBA" id="ARBA00000085"/>
    </source>
</evidence>
<dbReference type="InterPro" id="IPR050482">
    <property type="entry name" value="Sensor_HK_TwoCompSys"/>
</dbReference>
<dbReference type="PANTHER" id="PTHR24421">
    <property type="entry name" value="NITRATE/NITRITE SENSOR PROTEIN NARX-RELATED"/>
    <property type="match status" value="1"/>
</dbReference>
<evidence type="ECO:0000256" key="4">
    <source>
        <dbReference type="ARBA" id="ARBA00022679"/>
    </source>
</evidence>
<sequence>MPNVVSNDIFIKLNAAETQQVRFQYLDTIAQIYLKSGHADSLMHYGKLMKSEAFYKDSTFQDLKEIKLRALYFEGVAAQKMGLLDEATSSYIQGIETSTPKDYIHNYLKLQLAETYLFKGEFNKAQELLEELPQAYTNDDFYLKNVVIKSFFLILHKDYDLAKTMIDKALSKAFIEDYQKLKLELQLNLSEIELRQGHYETLIDSSEAIKTEALNNGFYDLYIEAILDIGYGYAMLNNYDISQMALSTAYINTIQWNRLELQQKVIDALARLYNAKEDYKNAYSLMTQYQSVSREIARKQNQRLVKDLELKYETLKKEKEIDKLQKDQILKEAEIERQTTIKYAFLIGFLIILIPVVLLLVVYYQKLQTQSLLNKQQEAINQQEVKTLLQSQELELAKNAIAVQSKERDRIARELHDSIGGNLAGIKLKMNSFGDHQPEFRQILNQLDMTYNQVREISHSLIPKEFEGAAFTDLLNNYVNTLSNTSVDLRLDVFPKEAINEINVSIQVALFNIIKELITNALKHAKAEEVSIQLTSLPEEKSIELIYEDDGIGFNLNANNKGIGLRNIETRVADFNGTISINTAENRGTVISISLPQT</sequence>
<comment type="catalytic activity">
    <reaction evidence="1">
        <text>ATP + protein L-histidine = ADP + protein N-phospho-L-histidine.</text>
        <dbReference type="EC" id="2.7.13.3"/>
    </reaction>
</comment>
<dbReference type="SMART" id="SM00387">
    <property type="entry name" value="HATPase_c"/>
    <property type="match status" value="1"/>
</dbReference>
<dbReference type="PROSITE" id="PS50109">
    <property type="entry name" value="HIS_KIN"/>
    <property type="match status" value="1"/>
</dbReference>
<dbReference type="InterPro" id="IPR011990">
    <property type="entry name" value="TPR-like_helical_dom_sf"/>
</dbReference>
<dbReference type="CDD" id="cd16917">
    <property type="entry name" value="HATPase_UhpB-NarQ-NarX-like"/>
    <property type="match status" value="1"/>
</dbReference>
<name>A0ABP8CX86_9FLAO</name>
<proteinExistence type="predicted"/>
<comment type="caution">
    <text evidence="12">The sequence shown here is derived from an EMBL/GenBank/DDBJ whole genome shotgun (WGS) entry which is preliminary data.</text>
</comment>
<evidence type="ECO:0000313" key="12">
    <source>
        <dbReference type="EMBL" id="GAA4244521.1"/>
    </source>
</evidence>
<dbReference type="Pfam" id="PF02518">
    <property type="entry name" value="HATPase_c"/>
    <property type="match status" value="1"/>
</dbReference>
<dbReference type="Gene3D" id="3.30.565.10">
    <property type="entry name" value="Histidine kinase-like ATPase, C-terminal domain"/>
    <property type="match status" value="1"/>
</dbReference>
<dbReference type="Pfam" id="PF07730">
    <property type="entry name" value="HisKA_3"/>
    <property type="match status" value="1"/>
</dbReference>
<evidence type="ECO:0000256" key="3">
    <source>
        <dbReference type="ARBA" id="ARBA00022553"/>
    </source>
</evidence>
<dbReference type="PANTHER" id="PTHR24421:SF10">
    <property type="entry name" value="NITRATE_NITRITE SENSOR PROTEIN NARQ"/>
    <property type="match status" value="1"/>
</dbReference>
<dbReference type="RefSeq" id="WP_344714838.1">
    <property type="nucleotide sequence ID" value="NZ_BAABCB010000020.1"/>
</dbReference>
<keyword evidence="9" id="KW-0175">Coiled coil</keyword>
<keyword evidence="6" id="KW-0418">Kinase</keyword>
<dbReference type="SUPFAM" id="SSF55874">
    <property type="entry name" value="ATPase domain of HSP90 chaperone/DNA topoisomerase II/histidine kinase"/>
    <property type="match status" value="1"/>
</dbReference>
<dbReference type="Gene3D" id="1.20.5.1930">
    <property type="match status" value="1"/>
</dbReference>
<keyword evidence="10" id="KW-0812">Transmembrane</keyword>
<dbReference type="InterPro" id="IPR005467">
    <property type="entry name" value="His_kinase_dom"/>
</dbReference>
<dbReference type="SUPFAM" id="SSF48452">
    <property type="entry name" value="TPR-like"/>
    <property type="match status" value="1"/>
</dbReference>
<keyword evidence="10" id="KW-0472">Membrane</keyword>
<dbReference type="InterPro" id="IPR003594">
    <property type="entry name" value="HATPase_dom"/>
</dbReference>